<sequence>MPKRLTFFLILILLALNFFCVAICTNVLLIKSGVTIRVITSILMATITTLINVVGYELVRKIRKRGIKFLEVQLSYITTYTIYVFFVHLSIFANIFVVSILFCDAKIPLSAEQFFYVPDAFFQVITNNFLTAIDVFALVTVLSIAPFALCFSLKKLFRKESLI</sequence>
<proteinExistence type="predicted"/>
<evidence type="ECO:0000256" key="1">
    <source>
        <dbReference type="SAM" id="Phobius"/>
    </source>
</evidence>
<protein>
    <submittedName>
        <fullName evidence="2">Uncharacterized protein</fullName>
    </submittedName>
</protein>
<dbReference type="AlphaFoldDB" id="A0A5S9IT41"/>
<accession>A0A5S9IT41</accession>
<evidence type="ECO:0000313" key="3">
    <source>
        <dbReference type="Proteomes" id="UP000326354"/>
    </source>
</evidence>
<feature type="transmembrane region" description="Helical" evidence="1">
    <location>
        <begin position="34"/>
        <end position="59"/>
    </location>
</feature>
<dbReference type="KEGG" id="uam:UABAM_05539"/>
<gene>
    <name evidence="2" type="ORF">UABAM_05539</name>
</gene>
<feature type="transmembrane region" description="Helical" evidence="1">
    <location>
        <begin position="129"/>
        <end position="153"/>
    </location>
</feature>
<feature type="transmembrane region" description="Helical" evidence="1">
    <location>
        <begin position="80"/>
        <end position="102"/>
    </location>
</feature>
<dbReference type="EMBL" id="AP019860">
    <property type="protein sequence ID" value="BBM87136.1"/>
    <property type="molecule type" value="Genomic_DNA"/>
</dbReference>
<keyword evidence="1" id="KW-0812">Transmembrane</keyword>
<keyword evidence="1" id="KW-0472">Membrane</keyword>
<dbReference type="Proteomes" id="UP000326354">
    <property type="component" value="Chromosome"/>
</dbReference>
<reference evidence="2 3" key="1">
    <citation type="submission" date="2019-08" db="EMBL/GenBank/DDBJ databases">
        <title>Complete genome sequence of Candidatus Uab amorphum.</title>
        <authorList>
            <person name="Shiratori T."/>
            <person name="Suzuki S."/>
            <person name="Kakizawa Y."/>
            <person name="Ishida K."/>
        </authorList>
    </citation>
    <scope>NUCLEOTIDE SEQUENCE [LARGE SCALE GENOMIC DNA]</scope>
    <source>
        <strain evidence="2 3">SRT547</strain>
    </source>
</reference>
<evidence type="ECO:0000313" key="2">
    <source>
        <dbReference type="EMBL" id="BBM87136.1"/>
    </source>
</evidence>
<organism evidence="2 3">
    <name type="scientific">Uabimicrobium amorphum</name>
    <dbReference type="NCBI Taxonomy" id="2596890"/>
    <lineage>
        <taxon>Bacteria</taxon>
        <taxon>Pseudomonadati</taxon>
        <taxon>Planctomycetota</taxon>
        <taxon>Candidatus Uabimicrobiia</taxon>
        <taxon>Candidatus Uabimicrobiales</taxon>
        <taxon>Candidatus Uabimicrobiaceae</taxon>
        <taxon>Candidatus Uabimicrobium</taxon>
    </lineage>
</organism>
<keyword evidence="3" id="KW-1185">Reference proteome</keyword>
<keyword evidence="1" id="KW-1133">Transmembrane helix</keyword>
<name>A0A5S9IT41_UABAM</name>